<dbReference type="Proteomes" id="UP000234857">
    <property type="component" value="Unassembled WGS sequence"/>
</dbReference>
<organism evidence="3 4">
    <name type="scientific">Muiribacterium halophilum</name>
    <dbReference type="NCBI Taxonomy" id="2053465"/>
    <lineage>
        <taxon>Bacteria</taxon>
        <taxon>Candidatus Muiribacteriota</taxon>
        <taxon>Candidatus Muiribacteriia</taxon>
        <taxon>Candidatus Muiribacteriales</taxon>
        <taxon>Candidatus Muiribacteriaceae</taxon>
        <taxon>Candidatus Muiribacterium</taxon>
    </lineage>
</organism>
<feature type="domain" description="PHA accumulation regulator DNA-binding N-terminal" evidence="2">
    <location>
        <begin position="9"/>
        <end position="66"/>
    </location>
</feature>
<evidence type="ECO:0000256" key="1">
    <source>
        <dbReference type="SAM" id="MobiDB-lite"/>
    </source>
</evidence>
<name>A0A2N5ZH99_MUIH1</name>
<comment type="caution">
    <text evidence="3">The sequence shown here is derived from an EMBL/GenBank/DDBJ whole genome shotgun (WGS) entry which is preliminary data.</text>
</comment>
<dbReference type="Pfam" id="PF07879">
    <property type="entry name" value="PHB_acc_N"/>
    <property type="match status" value="1"/>
</dbReference>
<gene>
    <name evidence="3" type="ORF">C0601_05650</name>
</gene>
<evidence type="ECO:0000259" key="2">
    <source>
        <dbReference type="Pfam" id="PF07879"/>
    </source>
</evidence>
<evidence type="ECO:0000313" key="4">
    <source>
        <dbReference type="Proteomes" id="UP000234857"/>
    </source>
</evidence>
<reference evidence="3 4" key="1">
    <citation type="submission" date="2017-11" db="EMBL/GenBank/DDBJ databases">
        <title>Genome-resolved metagenomics identifies genetic mobility, metabolic interactions, and unexpected diversity in perchlorate-reducing communities.</title>
        <authorList>
            <person name="Barnum T.P."/>
            <person name="Figueroa I.A."/>
            <person name="Carlstrom C.I."/>
            <person name="Lucas L.N."/>
            <person name="Engelbrektson A.L."/>
            <person name="Coates J.D."/>
        </authorList>
    </citation>
    <scope>NUCLEOTIDE SEQUENCE [LARGE SCALE GENOMIC DNA]</scope>
    <source>
        <strain evidence="3">BM706</strain>
    </source>
</reference>
<feature type="region of interest" description="Disordered" evidence="1">
    <location>
        <begin position="152"/>
        <end position="175"/>
    </location>
</feature>
<dbReference type="EMBL" id="PKTG01000072">
    <property type="protein sequence ID" value="PLX18078.1"/>
    <property type="molecule type" value="Genomic_DNA"/>
</dbReference>
<protein>
    <recommendedName>
        <fullName evidence="2">PHA accumulation regulator DNA-binding N-terminal domain-containing protein</fullName>
    </recommendedName>
</protein>
<evidence type="ECO:0000313" key="3">
    <source>
        <dbReference type="EMBL" id="PLX18078.1"/>
    </source>
</evidence>
<accession>A0A2N5ZH99</accession>
<proteinExistence type="predicted"/>
<sequence>MKVPKNTILIKKYENRRLYNVNEKKYISLENVRDIIKSGKDIKVVEKKTGKDITRVILMQVLMDMSPEKLNSFPIQFLKFLITSPAPLINDYFKNFFGNQMELYMKNRDKYLSSLNSMKTNFMGSNDMFNNPFSSFFKSVNTFGFDDVEDIEPVDTSEDEPEVNDKSDEDGEDEIDEIKQMMAKLAEKMDKLEKKKK</sequence>
<dbReference type="InterPro" id="IPR012909">
    <property type="entry name" value="PHA_DNA-bd_N"/>
</dbReference>
<dbReference type="AlphaFoldDB" id="A0A2N5ZH99"/>